<dbReference type="InterPro" id="IPR050483">
    <property type="entry name" value="CoA-transferase_III_domain"/>
</dbReference>
<sequence>MSSERTPPLTGVTVLEIGAFMAAPFATMQLADLGAHVIKVEHPSGGEPVRQTGPFLGTESSPFVRINRNKRSVALDLKSPDARQAFLRLVDRADVLVENLRPGAMRRLGLGYQDLREINPRLVYASASGWGQDGPLASLPGLDIMAQARSGLMSITGHPGGPPAKVGVPICDLVCGLYLALAVTAALRERDRSGAGQYVDVSLFEAGVSFAVWEAGKYFATGEVGGPMGSAHQSNAPYQAVHSNDGYVTIGATTPRNWLAFCEALGLVQLLADPRYADAFARLQNRAELIEAIETVTSAMSTAEIVERLNKAGVPCAPIADYGEVFTDEHLAARDFFWDAEHPTLGSVRQLGSPMRLSETPVRRAGAGPVLGADTREMLTAAGCSAPEIDHLVASGAALVEEVDGTTTSPAVTTTPRR</sequence>
<dbReference type="GO" id="GO:0008410">
    <property type="term" value="F:CoA-transferase activity"/>
    <property type="evidence" value="ECO:0007669"/>
    <property type="project" value="TreeGrafter"/>
</dbReference>
<dbReference type="STRING" id="568872.GA0070624_4554"/>
<dbReference type="PANTHER" id="PTHR48207:SF3">
    <property type="entry name" value="SUCCINATE--HYDROXYMETHYLGLUTARATE COA-TRANSFERASE"/>
    <property type="match status" value="1"/>
</dbReference>
<dbReference type="OrthoDB" id="9797653at2"/>
<dbReference type="InterPro" id="IPR003673">
    <property type="entry name" value="CoA-Trfase_fam_III"/>
</dbReference>
<dbReference type="PANTHER" id="PTHR48207">
    <property type="entry name" value="SUCCINATE--HYDROXYMETHYLGLUTARATE COA-TRANSFERASE"/>
    <property type="match status" value="1"/>
</dbReference>
<evidence type="ECO:0000256" key="1">
    <source>
        <dbReference type="ARBA" id="ARBA00022679"/>
    </source>
</evidence>
<dbReference type="Proteomes" id="UP000199413">
    <property type="component" value="Unassembled WGS sequence"/>
</dbReference>
<evidence type="ECO:0000313" key="2">
    <source>
        <dbReference type="EMBL" id="SCL32740.1"/>
    </source>
</evidence>
<dbReference type="InterPro" id="IPR044855">
    <property type="entry name" value="CoA-Trfase_III_dom3_sf"/>
</dbReference>
<keyword evidence="3" id="KW-1185">Reference proteome</keyword>
<accession>A0A1C6STA2</accession>
<gene>
    <name evidence="2" type="ORF">GA0070624_4554</name>
</gene>
<name>A0A1C6STA2_9ACTN</name>
<keyword evidence="1 2" id="KW-0808">Transferase</keyword>
<evidence type="ECO:0000313" key="3">
    <source>
        <dbReference type="Proteomes" id="UP000199413"/>
    </source>
</evidence>
<dbReference type="EMBL" id="FMHV01000002">
    <property type="protein sequence ID" value="SCL32740.1"/>
    <property type="molecule type" value="Genomic_DNA"/>
</dbReference>
<dbReference type="AlphaFoldDB" id="A0A1C6STA2"/>
<dbReference type="Gene3D" id="3.30.1540.10">
    <property type="entry name" value="formyl-coa transferase, domain 3"/>
    <property type="match status" value="1"/>
</dbReference>
<proteinExistence type="predicted"/>
<dbReference type="RefSeq" id="WP_091344208.1">
    <property type="nucleotide sequence ID" value="NZ_FMHV01000002.1"/>
</dbReference>
<reference evidence="3" key="1">
    <citation type="submission" date="2016-06" db="EMBL/GenBank/DDBJ databases">
        <authorList>
            <person name="Varghese N."/>
            <person name="Submissions Spin"/>
        </authorList>
    </citation>
    <scope>NUCLEOTIDE SEQUENCE [LARGE SCALE GENOMIC DNA]</scope>
    <source>
        <strain evidence="3">DSM 45431</strain>
    </source>
</reference>
<organism evidence="2 3">
    <name type="scientific">Micromonospora rhizosphaerae</name>
    <dbReference type="NCBI Taxonomy" id="568872"/>
    <lineage>
        <taxon>Bacteria</taxon>
        <taxon>Bacillati</taxon>
        <taxon>Actinomycetota</taxon>
        <taxon>Actinomycetes</taxon>
        <taxon>Micromonosporales</taxon>
        <taxon>Micromonosporaceae</taxon>
        <taxon>Micromonospora</taxon>
    </lineage>
</organism>
<dbReference type="SUPFAM" id="SSF89796">
    <property type="entry name" value="CoA-transferase family III (CaiB/BaiF)"/>
    <property type="match status" value="1"/>
</dbReference>
<dbReference type="Pfam" id="PF02515">
    <property type="entry name" value="CoA_transf_3"/>
    <property type="match status" value="1"/>
</dbReference>
<dbReference type="InterPro" id="IPR023606">
    <property type="entry name" value="CoA-Trfase_III_dom_1_sf"/>
</dbReference>
<protein>
    <submittedName>
        <fullName evidence="2">Formyl-CoA transferase</fullName>
    </submittedName>
</protein>
<dbReference type="Gene3D" id="3.40.50.10540">
    <property type="entry name" value="Crotonobetainyl-coa:carnitine coa-transferase, domain 1"/>
    <property type="match status" value="1"/>
</dbReference>